<evidence type="ECO:0000313" key="2">
    <source>
        <dbReference type="Proteomes" id="UP000321722"/>
    </source>
</evidence>
<evidence type="ECO:0000313" key="1">
    <source>
        <dbReference type="EMBL" id="GEK42346.1"/>
    </source>
</evidence>
<name>A0A510WT36_9LACO</name>
<proteinExistence type="predicted"/>
<reference evidence="1 2" key="1">
    <citation type="submission" date="2019-07" db="EMBL/GenBank/DDBJ databases">
        <title>Whole genome shotgun sequence of Lactobacillus aviarius subsp. aviarius NBRC 102162.</title>
        <authorList>
            <person name="Hosoyama A."/>
            <person name="Uohara A."/>
            <person name="Ohji S."/>
            <person name="Ichikawa N."/>
        </authorList>
    </citation>
    <scope>NUCLEOTIDE SEQUENCE [LARGE SCALE GENOMIC DNA]</scope>
    <source>
        <strain evidence="1 2">NBRC 102162</strain>
    </source>
</reference>
<keyword evidence="2" id="KW-1185">Reference proteome</keyword>
<sequence>MKRIPKNRLNQAYWDARDTITDDWIKEQIENDKYFADKLQKIYDEALKLMQDDIYREYSKLSSNLPLAQQKVSQADIEELEKYAEKVVPKKDFSDEANKRMRLYNATMRINRLEMLKSQLGYELVNAGLKVDDQLKDHLNDEYQAEIKRQAGIFGATVAPKSLLTNKHVASVVMAGVNGVDFSKRLWTDQDLLKAKLDSILIQVATTGKSNQELARKLVGLVSDAVKKKRYVTERIVRTETARVQAQAQKDMLDEYGFKYCKWHAEPSACRVCRNIAQDDPDGNGFGVYSIDDVPSIPIHANCRCAISAYWVDNKNSRRK</sequence>
<dbReference type="GeneID" id="29933537"/>
<dbReference type="Proteomes" id="UP000321722">
    <property type="component" value="Unassembled WGS sequence"/>
</dbReference>
<organism evidence="1 2">
    <name type="scientific">Ligilactobacillus aviarius</name>
    <dbReference type="NCBI Taxonomy" id="1606"/>
    <lineage>
        <taxon>Bacteria</taxon>
        <taxon>Bacillati</taxon>
        <taxon>Bacillota</taxon>
        <taxon>Bacilli</taxon>
        <taxon>Lactobacillales</taxon>
        <taxon>Lactobacillaceae</taxon>
        <taxon>Ligilactobacillus</taxon>
    </lineage>
</organism>
<dbReference type="EMBL" id="BJUI01000018">
    <property type="protein sequence ID" value="GEK42346.1"/>
    <property type="molecule type" value="Genomic_DNA"/>
</dbReference>
<protein>
    <submittedName>
        <fullName evidence="1">Phage head morphogenesis protein</fullName>
    </submittedName>
</protein>
<dbReference type="RefSeq" id="WP_057827825.1">
    <property type="nucleotide sequence ID" value="NZ_BAAACL010000001.1"/>
</dbReference>
<comment type="caution">
    <text evidence="1">The sequence shown here is derived from an EMBL/GenBank/DDBJ whole genome shotgun (WGS) entry which is preliminary data.</text>
</comment>
<accession>A0A510WT36</accession>
<dbReference type="AlphaFoldDB" id="A0A510WT36"/>
<gene>
    <name evidence="1" type="ORF">LAV01_11780</name>
</gene>